<keyword evidence="2" id="KW-1185">Reference proteome</keyword>
<reference evidence="2" key="1">
    <citation type="journal article" date="2022" name="Mol. Ecol. Resour.">
        <title>The genomes of chicory, endive, great burdock and yacon provide insights into Asteraceae palaeo-polyploidization history and plant inulin production.</title>
        <authorList>
            <person name="Fan W."/>
            <person name="Wang S."/>
            <person name="Wang H."/>
            <person name="Wang A."/>
            <person name="Jiang F."/>
            <person name="Liu H."/>
            <person name="Zhao H."/>
            <person name="Xu D."/>
            <person name="Zhang Y."/>
        </authorList>
    </citation>
    <scope>NUCLEOTIDE SEQUENCE [LARGE SCALE GENOMIC DNA]</scope>
    <source>
        <strain evidence="2">cv. Yunnan</strain>
    </source>
</reference>
<comment type="caution">
    <text evidence="1">The sequence shown here is derived from an EMBL/GenBank/DDBJ whole genome shotgun (WGS) entry which is preliminary data.</text>
</comment>
<protein>
    <submittedName>
        <fullName evidence="1">Uncharacterized protein</fullName>
    </submittedName>
</protein>
<evidence type="ECO:0000313" key="2">
    <source>
        <dbReference type="Proteomes" id="UP001056120"/>
    </source>
</evidence>
<reference evidence="1 2" key="2">
    <citation type="journal article" date="2022" name="Mol. Ecol. Resour.">
        <title>The genomes of chicory, endive, great burdock and yacon provide insights into Asteraceae paleo-polyploidization history and plant inulin production.</title>
        <authorList>
            <person name="Fan W."/>
            <person name="Wang S."/>
            <person name="Wang H."/>
            <person name="Wang A."/>
            <person name="Jiang F."/>
            <person name="Liu H."/>
            <person name="Zhao H."/>
            <person name="Xu D."/>
            <person name="Zhang Y."/>
        </authorList>
    </citation>
    <scope>NUCLEOTIDE SEQUENCE [LARGE SCALE GENOMIC DNA]</scope>
    <source>
        <strain evidence="2">cv. Yunnan</strain>
        <tissue evidence="1">Leaves</tissue>
    </source>
</reference>
<sequence length="119" mass="13298">MKSHLGESGIRATGWKIRRKPCRSSNHELEECSNQVAGKKNEFRGKLLGQDGRYGFKRDQRSAVREATRIGLTNLSLDACKCGKPHQKESRKNTIAKKIVKRAIITPAKILISISALNL</sequence>
<gene>
    <name evidence="1" type="ORF">L1987_03013</name>
</gene>
<evidence type="ECO:0000313" key="1">
    <source>
        <dbReference type="EMBL" id="KAI3828902.1"/>
    </source>
</evidence>
<dbReference type="EMBL" id="CM042018">
    <property type="protein sequence ID" value="KAI3828902.1"/>
    <property type="molecule type" value="Genomic_DNA"/>
</dbReference>
<dbReference type="Proteomes" id="UP001056120">
    <property type="component" value="Linkage Group LG01"/>
</dbReference>
<name>A0ACB9K9D3_9ASTR</name>
<proteinExistence type="predicted"/>
<accession>A0ACB9K9D3</accession>
<organism evidence="1 2">
    <name type="scientific">Smallanthus sonchifolius</name>
    <dbReference type="NCBI Taxonomy" id="185202"/>
    <lineage>
        <taxon>Eukaryota</taxon>
        <taxon>Viridiplantae</taxon>
        <taxon>Streptophyta</taxon>
        <taxon>Embryophyta</taxon>
        <taxon>Tracheophyta</taxon>
        <taxon>Spermatophyta</taxon>
        <taxon>Magnoliopsida</taxon>
        <taxon>eudicotyledons</taxon>
        <taxon>Gunneridae</taxon>
        <taxon>Pentapetalae</taxon>
        <taxon>asterids</taxon>
        <taxon>campanulids</taxon>
        <taxon>Asterales</taxon>
        <taxon>Asteraceae</taxon>
        <taxon>Asteroideae</taxon>
        <taxon>Heliantheae alliance</taxon>
        <taxon>Millerieae</taxon>
        <taxon>Smallanthus</taxon>
    </lineage>
</organism>